<gene>
    <name evidence="11" type="primary">tsaE</name>
    <name evidence="11" type="ORF">EEB11_10665</name>
</gene>
<dbReference type="Gene3D" id="3.40.50.300">
    <property type="entry name" value="P-loop containing nucleotide triphosphate hydrolases"/>
    <property type="match status" value="1"/>
</dbReference>
<organism evidence="11 12">
    <name type="scientific">Pseudotabrizicola sediminis</name>
    <dbReference type="NCBI Taxonomy" id="2486418"/>
    <lineage>
        <taxon>Bacteria</taxon>
        <taxon>Pseudomonadati</taxon>
        <taxon>Pseudomonadota</taxon>
        <taxon>Alphaproteobacteria</taxon>
        <taxon>Rhodobacterales</taxon>
        <taxon>Paracoccaceae</taxon>
        <taxon>Pseudotabrizicola</taxon>
    </lineage>
</organism>
<evidence type="ECO:0000256" key="5">
    <source>
        <dbReference type="ARBA" id="ARBA00022694"/>
    </source>
</evidence>
<dbReference type="InterPro" id="IPR027417">
    <property type="entry name" value="P-loop_NTPase"/>
</dbReference>
<evidence type="ECO:0000256" key="2">
    <source>
        <dbReference type="ARBA" id="ARBA00007599"/>
    </source>
</evidence>
<name>A0ABY2KL53_9RHOB</name>
<keyword evidence="9" id="KW-0460">Magnesium</keyword>
<dbReference type="Proteomes" id="UP000297741">
    <property type="component" value="Unassembled WGS sequence"/>
</dbReference>
<reference evidence="11 12" key="1">
    <citation type="submission" date="2018-11" db="EMBL/GenBank/DDBJ databases">
        <title>Tabrizicola sp. isolated from sediment of alpine lake.</title>
        <authorList>
            <person name="Liu Z."/>
        </authorList>
    </citation>
    <scope>NUCLEOTIDE SEQUENCE [LARGE SCALE GENOMIC DNA]</scope>
    <source>
        <strain evidence="11 12">DRYC-M-16</strain>
    </source>
</reference>
<keyword evidence="7" id="KW-0547">Nucleotide-binding</keyword>
<dbReference type="NCBIfam" id="TIGR00150">
    <property type="entry name" value="T6A_YjeE"/>
    <property type="match status" value="1"/>
</dbReference>
<dbReference type="Pfam" id="PF02367">
    <property type="entry name" value="TsaE"/>
    <property type="match status" value="1"/>
</dbReference>
<evidence type="ECO:0000256" key="4">
    <source>
        <dbReference type="ARBA" id="ARBA00022490"/>
    </source>
</evidence>
<keyword evidence="4" id="KW-0963">Cytoplasm</keyword>
<sequence>MCHATRLQLFLPSEDATDSLGGLLAGHLVPGDTLLLTGPIGAGKSHLSRAIIRARLHRMEDVPSPTFTLVQTYEDAAGDVWHADLYRLSHPDEVMELGLEEAMSTAICLIEWPDRLGRYLPQNAIHLTLTPEAEGRRAAFAFDGRPALEKALHDPAL</sequence>
<protein>
    <recommendedName>
        <fullName evidence="3">tRNA threonylcarbamoyladenosine biosynthesis protein TsaE</fullName>
    </recommendedName>
    <alternativeName>
        <fullName evidence="10">t(6)A37 threonylcarbamoyladenosine biosynthesis protein TsaE</fullName>
    </alternativeName>
</protein>
<keyword evidence="12" id="KW-1185">Reference proteome</keyword>
<evidence type="ECO:0000313" key="12">
    <source>
        <dbReference type="Proteomes" id="UP000297741"/>
    </source>
</evidence>
<keyword evidence="6" id="KW-0479">Metal-binding</keyword>
<keyword evidence="5" id="KW-0819">tRNA processing</keyword>
<comment type="caution">
    <text evidence="11">The sequence shown here is derived from an EMBL/GenBank/DDBJ whole genome shotgun (WGS) entry which is preliminary data.</text>
</comment>
<evidence type="ECO:0000256" key="6">
    <source>
        <dbReference type="ARBA" id="ARBA00022723"/>
    </source>
</evidence>
<dbReference type="InterPro" id="IPR003442">
    <property type="entry name" value="T6A_TsaE"/>
</dbReference>
<evidence type="ECO:0000256" key="8">
    <source>
        <dbReference type="ARBA" id="ARBA00022840"/>
    </source>
</evidence>
<evidence type="ECO:0000313" key="11">
    <source>
        <dbReference type="EMBL" id="TGD43268.1"/>
    </source>
</evidence>
<dbReference type="PANTHER" id="PTHR33540">
    <property type="entry name" value="TRNA THREONYLCARBAMOYLADENOSINE BIOSYNTHESIS PROTEIN TSAE"/>
    <property type="match status" value="1"/>
</dbReference>
<comment type="subcellular location">
    <subcellularLocation>
        <location evidence="1">Cytoplasm</location>
    </subcellularLocation>
</comment>
<keyword evidence="8" id="KW-0067">ATP-binding</keyword>
<dbReference type="SUPFAM" id="SSF52540">
    <property type="entry name" value="P-loop containing nucleoside triphosphate hydrolases"/>
    <property type="match status" value="1"/>
</dbReference>
<evidence type="ECO:0000256" key="7">
    <source>
        <dbReference type="ARBA" id="ARBA00022741"/>
    </source>
</evidence>
<dbReference type="EMBL" id="RPEM01000006">
    <property type="protein sequence ID" value="TGD43268.1"/>
    <property type="molecule type" value="Genomic_DNA"/>
</dbReference>
<evidence type="ECO:0000256" key="1">
    <source>
        <dbReference type="ARBA" id="ARBA00004496"/>
    </source>
</evidence>
<accession>A0ABY2KL53</accession>
<dbReference type="PANTHER" id="PTHR33540:SF2">
    <property type="entry name" value="TRNA THREONYLCARBAMOYLADENOSINE BIOSYNTHESIS PROTEIN TSAE"/>
    <property type="match status" value="1"/>
</dbReference>
<comment type="similarity">
    <text evidence="2">Belongs to the TsaE family.</text>
</comment>
<dbReference type="RefSeq" id="WP_135431141.1">
    <property type="nucleotide sequence ID" value="NZ_RPEM01000006.1"/>
</dbReference>
<evidence type="ECO:0000256" key="10">
    <source>
        <dbReference type="ARBA" id="ARBA00032441"/>
    </source>
</evidence>
<evidence type="ECO:0000256" key="3">
    <source>
        <dbReference type="ARBA" id="ARBA00019010"/>
    </source>
</evidence>
<proteinExistence type="inferred from homology"/>
<evidence type="ECO:0000256" key="9">
    <source>
        <dbReference type="ARBA" id="ARBA00022842"/>
    </source>
</evidence>